<sequence length="117" mass="13591">MGISVKELKVWLSQCSSCCPGFSCVWRRRKNVHRFQVSSAQIETHQKFTHTAKDNIVDINDETLRSREMSKVTRHKQTLDSEIRGQINLANEPIFKRLSSNNLTDGRTRLQFVQKES</sequence>
<organism evidence="1 2">
    <name type="scientific">Desmophyllum pertusum</name>
    <dbReference type="NCBI Taxonomy" id="174260"/>
    <lineage>
        <taxon>Eukaryota</taxon>
        <taxon>Metazoa</taxon>
        <taxon>Cnidaria</taxon>
        <taxon>Anthozoa</taxon>
        <taxon>Hexacorallia</taxon>
        <taxon>Scleractinia</taxon>
        <taxon>Caryophylliina</taxon>
        <taxon>Caryophylliidae</taxon>
        <taxon>Desmophyllum</taxon>
    </lineage>
</organism>
<evidence type="ECO:0000313" key="1">
    <source>
        <dbReference type="EMBL" id="KAJ7385428.1"/>
    </source>
</evidence>
<evidence type="ECO:0000313" key="2">
    <source>
        <dbReference type="Proteomes" id="UP001163046"/>
    </source>
</evidence>
<keyword evidence="2" id="KW-1185">Reference proteome</keyword>
<name>A0A9W9ZPC1_9CNID</name>
<proteinExistence type="predicted"/>
<dbReference type="AlphaFoldDB" id="A0A9W9ZPC1"/>
<gene>
    <name evidence="1" type="ORF">OS493_016512</name>
</gene>
<reference evidence="1" key="1">
    <citation type="submission" date="2023-01" db="EMBL/GenBank/DDBJ databases">
        <title>Genome assembly of the deep-sea coral Lophelia pertusa.</title>
        <authorList>
            <person name="Herrera S."/>
            <person name="Cordes E."/>
        </authorList>
    </citation>
    <scope>NUCLEOTIDE SEQUENCE</scope>
    <source>
        <strain evidence="1">USNM1676648</strain>
        <tissue evidence="1">Polyp</tissue>
    </source>
</reference>
<comment type="caution">
    <text evidence="1">The sequence shown here is derived from an EMBL/GenBank/DDBJ whole genome shotgun (WGS) entry which is preliminary data.</text>
</comment>
<protein>
    <submittedName>
        <fullName evidence="1">Uncharacterized protein</fullName>
    </submittedName>
</protein>
<dbReference type="Proteomes" id="UP001163046">
    <property type="component" value="Unassembled WGS sequence"/>
</dbReference>
<dbReference type="EMBL" id="MU825881">
    <property type="protein sequence ID" value="KAJ7385428.1"/>
    <property type="molecule type" value="Genomic_DNA"/>
</dbReference>
<accession>A0A9W9ZPC1</accession>